<evidence type="ECO:0000256" key="6">
    <source>
        <dbReference type="ARBA" id="ARBA00023212"/>
    </source>
</evidence>
<evidence type="ECO:0000256" key="7">
    <source>
        <dbReference type="ARBA" id="ARBA00023273"/>
    </source>
</evidence>
<keyword evidence="2" id="KW-0963">Cytoplasm</keyword>
<dbReference type="AlphaFoldDB" id="A0A6A7GE06"/>
<proteinExistence type="evidence at transcript level"/>
<dbReference type="GO" id="GO:0005930">
    <property type="term" value="C:axoneme"/>
    <property type="evidence" value="ECO:0007669"/>
    <property type="project" value="UniProtKB-SubCell"/>
</dbReference>
<dbReference type="Gene3D" id="3.10.120.10">
    <property type="entry name" value="Cytochrome b5-like heme/steroid binding domain"/>
    <property type="match status" value="1"/>
</dbReference>
<dbReference type="PANTHER" id="PTHR21281">
    <property type="entry name" value="CYTOCHROME B5 DOMAIN-CONTAINING PROTEIN 1"/>
    <property type="match status" value="1"/>
</dbReference>
<evidence type="ECO:0000256" key="4">
    <source>
        <dbReference type="ARBA" id="ARBA00022723"/>
    </source>
</evidence>
<dbReference type="Pfam" id="PF00173">
    <property type="entry name" value="Cyt-b5"/>
    <property type="match status" value="1"/>
</dbReference>
<protein>
    <recommendedName>
        <fullName evidence="9">Cytochrome b5 domain-containing protein 1</fullName>
    </recommendedName>
</protein>
<dbReference type="InterPro" id="IPR001199">
    <property type="entry name" value="Cyt_B5-like_heme/steroid-bd"/>
</dbReference>
<accession>A0A6A7GE06</accession>
<dbReference type="PANTHER" id="PTHR21281:SF0">
    <property type="entry name" value="CYTOCHROME B5 DOMAIN-CONTAINING PROTEIN 1"/>
    <property type="match status" value="1"/>
</dbReference>
<evidence type="ECO:0000256" key="5">
    <source>
        <dbReference type="ARBA" id="ARBA00023004"/>
    </source>
</evidence>
<organism evidence="12">
    <name type="scientific">Hirondellea gigas</name>
    <dbReference type="NCBI Taxonomy" id="1518452"/>
    <lineage>
        <taxon>Eukaryota</taxon>
        <taxon>Metazoa</taxon>
        <taxon>Ecdysozoa</taxon>
        <taxon>Arthropoda</taxon>
        <taxon>Crustacea</taxon>
        <taxon>Multicrustacea</taxon>
        <taxon>Malacostraca</taxon>
        <taxon>Eumalacostraca</taxon>
        <taxon>Peracarida</taxon>
        <taxon>Amphipoda</taxon>
        <taxon>Amphilochidea</taxon>
        <taxon>Lysianassida</taxon>
        <taxon>Lysianassidira</taxon>
        <taxon>Lysianassoidea</taxon>
        <taxon>Lysianassidae</taxon>
        <taxon>Hirondellea</taxon>
    </lineage>
</organism>
<evidence type="ECO:0000259" key="11">
    <source>
        <dbReference type="PROSITE" id="PS50255"/>
    </source>
</evidence>
<evidence type="ECO:0000256" key="1">
    <source>
        <dbReference type="ARBA" id="ARBA00004430"/>
    </source>
</evidence>
<keyword evidence="6" id="KW-0206">Cytoskeleton</keyword>
<dbReference type="InterPro" id="IPR052320">
    <property type="entry name" value="Cytochrome_b5_domain"/>
</dbReference>
<comment type="function">
    <text evidence="10">Radial spoke stalk protein that binds heme under oxidizing conditions. Required for the coordinated beating of multiple cilia maybe by functioning in a redox signaling pathway.</text>
</comment>
<dbReference type="InterPro" id="IPR036400">
    <property type="entry name" value="Cyt_B5-like_heme/steroid_sf"/>
</dbReference>
<evidence type="ECO:0000313" key="12">
    <source>
        <dbReference type="EMBL" id="LAC28402.1"/>
    </source>
</evidence>
<reference evidence="12" key="1">
    <citation type="submission" date="2017-11" db="EMBL/GenBank/DDBJ databases">
        <title>The sensing device of the deep-sea amphipod.</title>
        <authorList>
            <person name="Kobayashi H."/>
            <person name="Nagahama T."/>
            <person name="Arai W."/>
            <person name="Sasagawa Y."/>
            <person name="Umeda M."/>
            <person name="Hayashi T."/>
            <person name="Nikaido I."/>
            <person name="Watanabe H."/>
            <person name="Oguri K."/>
            <person name="Kitazato H."/>
            <person name="Fujioka K."/>
            <person name="Kido Y."/>
            <person name="Takami H."/>
        </authorList>
    </citation>
    <scope>NUCLEOTIDE SEQUENCE</scope>
    <source>
        <tissue evidence="12">Whole body</tissue>
    </source>
</reference>
<evidence type="ECO:0000256" key="3">
    <source>
        <dbReference type="ARBA" id="ARBA00022617"/>
    </source>
</evidence>
<keyword evidence="3" id="KW-0349">Heme</keyword>
<dbReference type="PROSITE" id="PS50255">
    <property type="entry name" value="CYTOCHROME_B5_2"/>
    <property type="match status" value="1"/>
</dbReference>
<dbReference type="EMBL" id="IACT01009292">
    <property type="protein sequence ID" value="LAC28402.1"/>
    <property type="molecule type" value="mRNA"/>
</dbReference>
<sequence>MEGLDKRRQYFSKAEVAIHNVETDCWVSAFNRVYDVTRLVAAHKGLLTKPLIQNAGKDVSHWFDSRSYEVLTHIDQKSGLRVPYTPEGRFVHVSPGAVPTTSWNSDFEKEWWKDDNYIIGRLTMKSRNVRIINTLTGQKNTIQVCLEETLGDIQNRYLPFNAHASSYSWKYLGKPLDMLKTLAENGVQDDTAEFTRLSIQEDFYLPAIHLYFKDDLTVA</sequence>
<keyword evidence="5" id="KW-0408">Iron</keyword>
<keyword evidence="7" id="KW-0966">Cell projection</keyword>
<feature type="domain" description="Cytochrome b5 heme-binding" evidence="11">
    <location>
        <begin position="8"/>
        <end position="73"/>
    </location>
</feature>
<evidence type="ECO:0000256" key="8">
    <source>
        <dbReference type="ARBA" id="ARBA00038168"/>
    </source>
</evidence>
<keyword evidence="4" id="KW-0479">Metal-binding</keyword>
<dbReference type="SUPFAM" id="SSF55856">
    <property type="entry name" value="Cytochrome b5-like heme/steroid binding domain"/>
    <property type="match status" value="1"/>
</dbReference>
<comment type="subcellular location">
    <subcellularLocation>
        <location evidence="1">Cytoplasm</location>
        <location evidence="1">Cytoskeleton</location>
        <location evidence="1">Cilium axoneme</location>
    </subcellularLocation>
</comment>
<dbReference type="SMART" id="SM01117">
    <property type="entry name" value="Cyt-b5"/>
    <property type="match status" value="1"/>
</dbReference>
<name>A0A6A7GE06_9CRUS</name>
<dbReference type="GO" id="GO:0046872">
    <property type="term" value="F:metal ion binding"/>
    <property type="evidence" value="ECO:0007669"/>
    <property type="project" value="UniProtKB-KW"/>
</dbReference>
<evidence type="ECO:0000256" key="9">
    <source>
        <dbReference type="ARBA" id="ARBA00040649"/>
    </source>
</evidence>
<evidence type="ECO:0000256" key="10">
    <source>
        <dbReference type="ARBA" id="ARBA00046139"/>
    </source>
</evidence>
<comment type="similarity">
    <text evidence="8">Belongs to the cytochrome b5 family.</text>
</comment>
<evidence type="ECO:0000256" key="2">
    <source>
        <dbReference type="ARBA" id="ARBA00022490"/>
    </source>
</evidence>